<evidence type="ECO:0000256" key="7">
    <source>
        <dbReference type="ARBA" id="ARBA00038477"/>
    </source>
</evidence>
<feature type="transmembrane region" description="Helical" evidence="9">
    <location>
        <begin position="21"/>
        <end position="47"/>
    </location>
</feature>
<comment type="subcellular location">
    <subcellularLocation>
        <location evidence="1">Membrane</location>
        <topology evidence="1">Multi-pass membrane protein</topology>
    </subcellularLocation>
</comment>
<keyword evidence="4" id="KW-0677">Repeat</keyword>
<dbReference type="InterPro" id="IPR022357">
    <property type="entry name" value="MIP_CS"/>
</dbReference>
<dbReference type="EMBL" id="CP144692">
    <property type="protein sequence ID" value="WVY96059.1"/>
    <property type="molecule type" value="Genomic_DNA"/>
</dbReference>
<evidence type="ECO:0008006" key="12">
    <source>
        <dbReference type="Google" id="ProtNLM"/>
    </source>
</evidence>
<evidence type="ECO:0000256" key="9">
    <source>
        <dbReference type="SAM" id="Phobius"/>
    </source>
</evidence>
<keyword evidence="3 8" id="KW-0812">Transmembrane</keyword>
<protein>
    <recommendedName>
        <fullName evidence="12">Tonoplast intrinsic protein</fullName>
    </recommendedName>
</protein>
<keyword evidence="5 9" id="KW-1133">Transmembrane helix</keyword>
<dbReference type="SUPFAM" id="SSF81338">
    <property type="entry name" value="Aquaporin-like"/>
    <property type="match status" value="1"/>
</dbReference>
<evidence type="ECO:0000256" key="5">
    <source>
        <dbReference type="ARBA" id="ARBA00022989"/>
    </source>
</evidence>
<dbReference type="GO" id="GO:0015250">
    <property type="term" value="F:water channel activity"/>
    <property type="evidence" value="ECO:0007669"/>
    <property type="project" value="TreeGrafter"/>
</dbReference>
<evidence type="ECO:0000256" key="8">
    <source>
        <dbReference type="RuleBase" id="RU000477"/>
    </source>
</evidence>
<reference evidence="10 11" key="1">
    <citation type="journal article" date="2023" name="Life. Sci Alliance">
        <title>Evolutionary insights into 3D genome organization and epigenetic landscape of Vigna mungo.</title>
        <authorList>
            <person name="Junaid A."/>
            <person name="Singh B."/>
            <person name="Bhatia S."/>
        </authorList>
    </citation>
    <scope>NUCLEOTIDE SEQUENCE [LARGE SCALE GENOMIC DNA]</scope>
    <source>
        <strain evidence="10">Urdbean</strain>
    </source>
</reference>
<dbReference type="PANTHER" id="PTHR45665">
    <property type="entry name" value="AQUAPORIN-8"/>
    <property type="match status" value="1"/>
</dbReference>
<keyword evidence="11" id="KW-1185">Reference proteome</keyword>
<feature type="transmembrane region" description="Helical" evidence="9">
    <location>
        <begin position="128"/>
        <end position="152"/>
    </location>
</feature>
<dbReference type="GO" id="GO:0009705">
    <property type="term" value="C:plant-type vacuole membrane"/>
    <property type="evidence" value="ECO:0007669"/>
    <property type="project" value="TreeGrafter"/>
</dbReference>
<keyword evidence="2 8" id="KW-0813">Transport</keyword>
<dbReference type="Pfam" id="PF00230">
    <property type="entry name" value="MIP"/>
    <property type="match status" value="1"/>
</dbReference>
<evidence type="ECO:0000256" key="3">
    <source>
        <dbReference type="ARBA" id="ARBA00022692"/>
    </source>
</evidence>
<sequence length="160" mass="17607">MTFSLVYTVYTTDVDPKRGSLGTIAPIAIGFIVGANILLGGAFSGAAMNPTFTFGPAVVIWTWENNWIYWVGPLISGGIAGVIYEVVFIIYASSLCLSLSHLVHHGCIIIGVWLNVPFHCCFCRIEMFSFFFSHLLHSSNLLTLNLSIIAIMNKLSREED</sequence>
<dbReference type="Gene3D" id="1.20.1080.10">
    <property type="entry name" value="Glycerol uptake facilitator protein"/>
    <property type="match status" value="1"/>
</dbReference>
<dbReference type="Proteomes" id="UP001374535">
    <property type="component" value="Chromosome 9"/>
</dbReference>
<comment type="similarity">
    <text evidence="7">Belongs to the MIP/aquaporin (TC 1.A.8) family. TIP (TC 1.A.8.10) subfamily.</text>
</comment>
<evidence type="ECO:0000313" key="11">
    <source>
        <dbReference type="Proteomes" id="UP001374535"/>
    </source>
</evidence>
<evidence type="ECO:0000256" key="1">
    <source>
        <dbReference type="ARBA" id="ARBA00004141"/>
    </source>
</evidence>
<organism evidence="10 11">
    <name type="scientific">Vigna mungo</name>
    <name type="common">Black gram</name>
    <name type="synonym">Phaseolus mungo</name>
    <dbReference type="NCBI Taxonomy" id="3915"/>
    <lineage>
        <taxon>Eukaryota</taxon>
        <taxon>Viridiplantae</taxon>
        <taxon>Streptophyta</taxon>
        <taxon>Embryophyta</taxon>
        <taxon>Tracheophyta</taxon>
        <taxon>Spermatophyta</taxon>
        <taxon>Magnoliopsida</taxon>
        <taxon>eudicotyledons</taxon>
        <taxon>Gunneridae</taxon>
        <taxon>Pentapetalae</taxon>
        <taxon>rosids</taxon>
        <taxon>fabids</taxon>
        <taxon>Fabales</taxon>
        <taxon>Fabaceae</taxon>
        <taxon>Papilionoideae</taxon>
        <taxon>50 kb inversion clade</taxon>
        <taxon>NPAAA clade</taxon>
        <taxon>indigoferoid/millettioid clade</taxon>
        <taxon>Phaseoleae</taxon>
        <taxon>Vigna</taxon>
    </lineage>
</organism>
<dbReference type="PROSITE" id="PS00221">
    <property type="entry name" value="MIP"/>
    <property type="match status" value="1"/>
</dbReference>
<dbReference type="InterPro" id="IPR023271">
    <property type="entry name" value="Aquaporin-like"/>
</dbReference>
<dbReference type="InterPro" id="IPR034294">
    <property type="entry name" value="Aquaporin_transptr"/>
</dbReference>
<dbReference type="PRINTS" id="PR00783">
    <property type="entry name" value="MINTRINSICP"/>
</dbReference>
<feature type="transmembrane region" description="Helical" evidence="9">
    <location>
        <begin position="67"/>
        <end position="92"/>
    </location>
</feature>
<dbReference type="InterPro" id="IPR000425">
    <property type="entry name" value="MIP"/>
</dbReference>
<keyword evidence="6 9" id="KW-0472">Membrane</keyword>
<name>A0AAQ3MSY4_VIGMU</name>
<evidence type="ECO:0000256" key="2">
    <source>
        <dbReference type="ARBA" id="ARBA00022448"/>
    </source>
</evidence>
<proteinExistence type="inferred from homology"/>
<evidence type="ECO:0000313" key="10">
    <source>
        <dbReference type="EMBL" id="WVY96059.1"/>
    </source>
</evidence>
<accession>A0AAQ3MSY4</accession>
<gene>
    <name evidence="10" type="ORF">V8G54_028210</name>
</gene>
<dbReference type="PANTHER" id="PTHR45665:SF54">
    <property type="entry name" value="AQUAPORIN TIP1-1"/>
    <property type="match status" value="1"/>
</dbReference>
<evidence type="ECO:0000256" key="6">
    <source>
        <dbReference type="ARBA" id="ARBA00023136"/>
    </source>
</evidence>
<evidence type="ECO:0000256" key="4">
    <source>
        <dbReference type="ARBA" id="ARBA00022737"/>
    </source>
</evidence>
<dbReference type="AlphaFoldDB" id="A0AAQ3MSY4"/>
<feature type="transmembrane region" description="Helical" evidence="9">
    <location>
        <begin position="99"/>
        <end position="116"/>
    </location>
</feature>